<proteinExistence type="inferred from homology"/>
<dbReference type="KEGG" id="pfy:PFICI_07046"/>
<dbReference type="OrthoDB" id="61113at2759"/>
<dbReference type="InterPro" id="IPR049326">
    <property type="entry name" value="Rhodopsin_dom_fungi"/>
</dbReference>
<evidence type="ECO:0000313" key="8">
    <source>
        <dbReference type="EMBL" id="ETS82044.1"/>
    </source>
</evidence>
<dbReference type="Pfam" id="PF20684">
    <property type="entry name" value="Fung_rhodopsin"/>
    <property type="match status" value="1"/>
</dbReference>
<evidence type="ECO:0000256" key="4">
    <source>
        <dbReference type="ARBA" id="ARBA00023136"/>
    </source>
</evidence>
<gene>
    <name evidence="8" type="ORF">PFICI_07046</name>
</gene>
<keyword evidence="4 6" id="KW-0472">Membrane</keyword>
<comment type="similarity">
    <text evidence="5">Belongs to the SAT4 family.</text>
</comment>
<evidence type="ECO:0000259" key="7">
    <source>
        <dbReference type="Pfam" id="PF20684"/>
    </source>
</evidence>
<feature type="transmembrane region" description="Helical" evidence="6">
    <location>
        <begin position="56"/>
        <end position="74"/>
    </location>
</feature>
<reference evidence="9" key="1">
    <citation type="journal article" date="2015" name="BMC Genomics">
        <title>Genomic and transcriptomic analysis of the endophytic fungus Pestalotiopsis fici reveals its lifestyle and high potential for synthesis of natural products.</title>
        <authorList>
            <person name="Wang X."/>
            <person name="Zhang X."/>
            <person name="Liu L."/>
            <person name="Xiang M."/>
            <person name="Wang W."/>
            <person name="Sun X."/>
            <person name="Che Y."/>
            <person name="Guo L."/>
            <person name="Liu G."/>
            <person name="Guo L."/>
            <person name="Wang C."/>
            <person name="Yin W.B."/>
            <person name="Stadler M."/>
            <person name="Zhang X."/>
            <person name="Liu X."/>
        </authorList>
    </citation>
    <scope>NUCLEOTIDE SEQUENCE [LARGE SCALE GENOMIC DNA]</scope>
    <source>
        <strain evidence="9">W106-1 / CGMCC3.15140</strain>
    </source>
</reference>
<keyword evidence="2 6" id="KW-0812">Transmembrane</keyword>
<dbReference type="InterPro" id="IPR052337">
    <property type="entry name" value="SAT4-like"/>
</dbReference>
<dbReference type="EMBL" id="KI912112">
    <property type="protein sequence ID" value="ETS82044.1"/>
    <property type="molecule type" value="Genomic_DNA"/>
</dbReference>
<evidence type="ECO:0000313" key="9">
    <source>
        <dbReference type="Proteomes" id="UP000030651"/>
    </source>
</evidence>
<protein>
    <recommendedName>
        <fullName evidence="7">Rhodopsin domain-containing protein</fullName>
    </recommendedName>
</protein>
<keyword evidence="9" id="KW-1185">Reference proteome</keyword>
<feature type="transmembrane region" description="Helical" evidence="6">
    <location>
        <begin position="86"/>
        <end position="105"/>
    </location>
</feature>
<dbReference type="Proteomes" id="UP000030651">
    <property type="component" value="Unassembled WGS sequence"/>
</dbReference>
<dbReference type="GO" id="GO:0016020">
    <property type="term" value="C:membrane"/>
    <property type="evidence" value="ECO:0007669"/>
    <property type="project" value="UniProtKB-SubCell"/>
</dbReference>
<dbReference type="AlphaFoldDB" id="W3X7P1"/>
<dbReference type="PANTHER" id="PTHR33048">
    <property type="entry name" value="PTH11-LIKE INTEGRAL MEMBRANE PROTEIN (AFU_ORTHOLOGUE AFUA_5G11245)"/>
    <property type="match status" value="1"/>
</dbReference>
<feature type="transmembrane region" description="Helical" evidence="6">
    <location>
        <begin position="125"/>
        <end position="148"/>
    </location>
</feature>
<evidence type="ECO:0000256" key="3">
    <source>
        <dbReference type="ARBA" id="ARBA00022989"/>
    </source>
</evidence>
<keyword evidence="3 6" id="KW-1133">Transmembrane helix</keyword>
<evidence type="ECO:0000256" key="2">
    <source>
        <dbReference type="ARBA" id="ARBA00022692"/>
    </source>
</evidence>
<dbReference type="InParanoid" id="W3X7P1"/>
<feature type="domain" description="Rhodopsin" evidence="7">
    <location>
        <begin position="1"/>
        <end position="152"/>
    </location>
</feature>
<dbReference type="HOGENOM" id="CLU_028200_9_0_1"/>
<comment type="subcellular location">
    <subcellularLocation>
        <location evidence="1">Membrane</location>
        <topology evidence="1">Multi-pass membrane protein</topology>
    </subcellularLocation>
</comment>
<dbReference type="eggNOG" id="ENOG502SNIC">
    <property type="taxonomic scope" value="Eukaryota"/>
</dbReference>
<accession>W3X7P1</accession>
<organism evidence="8 9">
    <name type="scientific">Pestalotiopsis fici (strain W106-1 / CGMCC3.15140)</name>
    <dbReference type="NCBI Taxonomy" id="1229662"/>
    <lineage>
        <taxon>Eukaryota</taxon>
        <taxon>Fungi</taxon>
        <taxon>Dikarya</taxon>
        <taxon>Ascomycota</taxon>
        <taxon>Pezizomycotina</taxon>
        <taxon>Sordariomycetes</taxon>
        <taxon>Xylariomycetidae</taxon>
        <taxon>Amphisphaeriales</taxon>
        <taxon>Sporocadaceae</taxon>
        <taxon>Pestalotiopsis</taxon>
    </lineage>
</organism>
<evidence type="ECO:0000256" key="5">
    <source>
        <dbReference type="ARBA" id="ARBA00038359"/>
    </source>
</evidence>
<dbReference type="GeneID" id="19272059"/>
<dbReference type="RefSeq" id="XP_007833818.1">
    <property type="nucleotide sequence ID" value="XM_007835627.1"/>
</dbReference>
<dbReference type="PANTHER" id="PTHR33048:SF47">
    <property type="entry name" value="INTEGRAL MEMBRANE PROTEIN-RELATED"/>
    <property type="match status" value="1"/>
</dbReference>
<evidence type="ECO:0000256" key="1">
    <source>
        <dbReference type="ARBA" id="ARBA00004141"/>
    </source>
</evidence>
<sequence length="269" mass="30425">MVITGLWGTAYSFMAFFPCFPPSAYWDLSFDKEGLCYGYGALTPDEFYATYSSASYSNMFLDIIILAIPIHLYFKPGTDTRSKLGLLGVLTMGGLTNGLAIWRVATIVEHKAATYPTLDPTWYGPISILLASCEVDLATICASVPVFWPVLTSSLDRIFITREIKIERNHRFSSIDENHRSSSLERIHRFYSLGDSEAGRPPSVLTEWGAFCAEHRREFLELKEVKANYKNEHYKDSYVIAQVDPLSDEGKVESSVVAERPKKRHPNWI</sequence>
<name>W3X7P1_PESFW</name>
<evidence type="ECO:0000256" key="6">
    <source>
        <dbReference type="SAM" id="Phobius"/>
    </source>
</evidence>